<keyword evidence="1" id="KW-0472">Membrane</keyword>
<evidence type="ECO:0000259" key="2">
    <source>
        <dbReference type="Pfam" id="PF09718"/>
    </source>
</evidence>
<organism evidence="4 5">
    <name type="scientific">Paracoccus contaminans</name>
    <dbReference type="NCBI Taxonomy" id="1945662"/>
    <lineage>
        <taxon>Bacteria</taxon>
        <taxon>Pseudomonadati</taxon>
        <taxon>Pseudomonadota</taxon>
        <taxon>Alphaproteobacteria</taxon>
        <taxon>Rhodobacterales</taxon>
        <taxon>Paracoccaceae</taxon>
        <taxon>Paracoccus</taxon>
    </lineage>
</organism>
<feature type="domain" description="Bacteriophage tail tape measure C-terminal" evidence="2">
    <location>
        <begin position="617"/>
        <end position="689"/>
    </location>
</feature>
<dbReference type="InterPro" id="IPR013491">
    <property type="entry name" value="Tape_meas_N"/>
</dbReference>
<dbReference type="Pfam" id="PF09718">
    <property type="entry name" value="Tape_meas_lam_C"/>
    <property type="match status" value="1"/>
</dbReference>
<feature type="domain" description="Tape measure protein N-terminal" evidence="3">
    <location>
        <begin position="61"/>
        <end position="251"/>
    </location>
</feature>
<reference evidence="4 5" key="1">
    <citation type="submission" date="2017-03" db="EMBL/GenBank/DDBJ databases">
        <title>Genome sequence of Paracoccus contaminans isolated from a water microcosm.</title>
        <authorList>
            <person name="Aurass P."/>
            <person name="Karste S."/>
            <person name="Trost E."/>
            <person name="Glaeser S.P."/>
            <person name="Kaempfer P."/>
            <person name="Flieger A."/>
        </authorList>
    </citation>
    <scope>NUCLEOTIDE SEQUENCE [LARGE SCALE GENOMIC DNA]</scope>
    <source>
        <strain evidence="5">RKI 16-01929T\LMG 29738T\CCM 8701T\CIP 111112T</strain>
    </source>
</reference>
<accession>A0A1W6CZU3</accession>
<feature type="transmembrane region" description="Helical" evidence="1">
    <location>
        <begin position="274"/>
        <end position="296"/>
    </location>
</feature>
<name>A0A1W6CZU3_9RHOB</name>
<dbReference type="EMBL" id="CP020612">
    <property type="protein sequence ID" value="ARJ70393.1"/>
    <property type="molecule type" value="Genomic_DNA"/>
</dbReference>
<evidence type="ECO:0000313" key="4">
    <source>
        <dbReference type="EMBL" id="ARJ70393.1"/>
    </source>
</evidence>
<keyword evidence="5" id="KW-1185">Reference proteome</keyword>
<dbReference type="Pfam" id="PF20155">
    <property type="entry name" value="TMP_3"/>
    <property type="match status" value="1"/>
</dbReference>
<evidence type="ECO:0000259" key="3">
    <source>
        <dbReference type="Pfam" id="PF20155"/>
    </source>
</evidence>
<feature type="transmembrane region" description="Helical" evidence="1">
    <location>
        <begin position="308"/>
        <end position="331"/>
    </location>
</feature>
<protein>
    <submittedName>
        <fullName evidence="4">Phage tail tape-measure protein</fullName>
    </submittedName>
</protein>
<gene>
    <name evidence="4" type="ORF">B0A89_12895</name>
</gene>
<dbReference type="KEGG" id="pcon:B0A89_12895"/>
<dbReference type="STRING" id="1945662.B0A89_12895"/>
<keyword evidence="1" id="KW-0812">Transmembrane</keyword>
<dbReference type="RefSeq" id="WP_085378449.1">
    <property type="nucleotide sequence ID" value="NZ_CP020612.1"/>
</dbReference>
<dbReference type="NCBIfam" id="TIGR02675">
    <property type="entry name" value="tape_meas_nterm"/>
    <property type="match status" value="1"/>
</dbReference>
<dbReference type="OrthoDB" id="7311517at2"/>
<dbReference type="AlphaFoldDB" id="A0A1W6CZU3"/>
<proteinExistence type="predicted"/>
<dbReference type="InterPro" id="IPR006431">
    <property type="entry name" value="Phage_tape_meas_C"/>
</dbReference>
<keyword evidence="1" id="KW-1133">Transmembrane helix</keyword>
<sequence length="805" mass="82087">MAQKRVSVRLVAEGGRQVKAEFQGVGDAGENSFKRIERQADVTGMVLRRLAGIVAGALSIRQVVQYADSWTDLRSRVDLATGSQERGAAVMERLAAMARRTYSGIEQTTESWLANATALRELGLSTRESLDFTEALNNAMVVSGAKGERAVSVQTALARAMALGKLSGDNLNTVIAQGGRVAQLLAAELGTTVTGLRQAGAEGRVTGAVIRTALIGNLERLRDEADGMPATIGDAFTLIGNAAMQLVGTWDQVFGASSMVATALIAVADNMERLAAIGIAFAGFMAGRWVAAFLAARVATLTLSGALTVLRGAIVRTGIGALIVLAGELIYQLMNVVQKVGGLGEAFRLVADLAAEAWNRMGLRFDAVMARIGAAWEGLKATIFTLLDDTVTGVVSFGDRSIAVFQGAYDGAVAIWGSLPGAIGDFAFQAANGLIGGVEAMLNGVVTRINSFISGLNAALDLLPDWAVGDGGVRIGTLAPVALGRVANPFEGAATAAGTAAADAFTAALGKTYVTAPDTGLGAMADAARGRAEGYREAAGMLADAASRPMASWQALKDAVTGTRDEAGDALDDATGGALQLGDALDGATGAAGRAGAAGRKAGADAAAGAETAVTGWAAVSATLADYAAKAREIGGDIGTALVGAFQGAENAIGEFVKTGKLKFGDLVTALLADLAKLAARRFILGPIANALSGALSGGGGIFADVLHAGGVVGARGARRMVPALAFAGAPRMHNGGWAGLRPDEVPAILQRGERVLSRREAAGYGNGGNVTVHINARDAESFRQSRTQIAADIARAVSLGRRGM</sequence>
<evidence type="ECO:0000256" key="1">
    <source>
        <dbReference type="SAM" id="Phobius"/>
    </source>
</evidence>
<dbReference type="Proteomes" id="UP000193017">
    <property type="component" value="Chromosome"/>
</dbReference>
<evidence type="ECO:0000313" key="5">
    <source>
        <dbReference type="Proteomes" id="UP000193017"/>
    </source>
</evidence>